<dbReference type="OrthoDB" id="9809731at2"/>
<protein>
    <recommendedName>
        <fullName evidence="1">Thoeris protein ThsB TIR-like domain-containing protein</fullName>
    </recommendedName>
</protein>
<feature type="domain" description="Thoeris protein ThsB TIR-like" evidence="1">
    <location>
        <begin position="38"/>
        <end position="91"/>
    </location>
</feature>
<proteinExistence type="predicted"/>
<evidence type="ECO:0000313" key="3">
    <source>
        <dbReference type="Proteomes" id="UP000198615"/>
    </source>
</evidence>
<gene>
    <name evidence="2" type="ORF">SAMN05660686_02366</name>
</gene>
<name>A0A8G2BHV2_9PROT</name>
<comment type="caution">
    <text evidence="2">The sequence shown here is derived from an EMBL/GenBank/DDBJ whole genome shotgun (WGS) entry which is preliminary data.</text>
</comment>
<accession>A0A8G2BHV2</accession>
<evidence type="ECO:0000259" key="1">
    <source>
        <dbReference type="Pfam" id="PF08937"/>
    </source>
</evidence>
<dbReference type="InterPro" id="IPR036490">
    <property type="entry name" value="ThsB_TIR-like_sf"/>
</dbReference>
<dbReference type="InterPro" id="IPR015032">
    <property type="entry name" value="ThsB__TIR-like_domain"/>
</dbReference>
<reference evidence="2 3" key="1">
    <citation type="submission" date="2016-10" db="EMBL/GenBank/DDBJ databases">
        <authorList>
            <person name="Varghese N."/>
            <person name="Submissions S."/>
        </authorList>
    </citation>
    <scope>NUCLEOTIDE SEQUENCE [LARGE SCALE GENOMIC DNA]</scope>
    <source>
        <strain evidence="2 3">DSM 18839</strain>
    </source>
</reference>
<organism evidence="2 3">
    <name type="scientific">Thalassobaculum litoreum DSM 18839</name>
    <dbReference type="NCBI Taxonomy" id="1123362"/>
    <lineage>
        <taxon>Bacteria</taxon>
        <taxon>Pseudomonadati</taxon>
        <taxon>Pseudomonadota</taxon>
        <taxon>Alphaproteobacteria</taxon>
        <taxon>Rhodospirillales</taxon>
        <taxon>Thalassobaculaceae</taxon>
        <taxon>Thalassobaculum</taxon>
    </lineage>
</organism>
<dbReference type="AlphaFoldDB" id="A0A8G2BHV2"/>
<dbReference type="Proteomes" id="UP000198615">
    <property type="component" value="Unassembled WGS sequence"/>
</dbReference>
<evidence type="ECO:0000313" key="2">
    <source>
        <dbReference type="EMBL" id="SDF78478.1"/>
    </source>
</evidence>
<dbReference type="Pfam" id="PF08937">
    <property type="entry name" value="ThsB_TIR"/>
    <property type="match status" value="1"/>
</dbReference>
<dbReference type="RefSeq" id="WP_028796343.1">
    <property type="nucleotide sequence ID" value="NZ_FNBW01000006.1"/>
</dbReference>
<sequence length="125" mass="14126">MIFDLSRERLTARKFLHEMAEQNWPVQVTGASKREDLDPRHKEVVVTDRMRTATVALVLVTPMSGVSRNVNEEIKFAKRANLNVVGVLVAGSTAHTNLPEGLHRSRVVGWDWGALKKELMPKRDI</sequence>
<keyword evidence="3" id="KW-1185">Reference proteome</keyword>
<dbReference type="SUPFAM" id="SSF52206">
    <property type="entry name" value="Hypothetical protein MTH538"/>
    <property type="match status" value="1"/>
</dbReference>
<dbReference type="EMBL" id="FNBW01000006">
    <property type="protein sequence ID" value="SDF78478.1"/>
    <property type="molecule type" value="Genomic_DNA"/>
</dbReference>
<dbReference type="Gene3D" id="3.40.50.9200">
    <property type="entry name" value="Hypothetical protein MTH538"/>
    <property type="match status" value="1"/>
</dbReference>